<dbReference type="EMBL" id="UYRT01015419">
    <property type="protein sequence ID" value="VDK54976.1"/>
    <property type="molecule type" value="Genomic_DNA"/>
</dbReference>
<proteinExistence type="predicted"/>
<dbReference type="PANTHER" id="PTHR22625:SF70">
    <property type="entry name" value="PLEXIN A, ISOFORM A"/>
    <property type="match status" value="1"/>
</dbReference>
<dbReference type="InterPro" id="IPR013783">
    <property type="entry name" value="Ig-like_fold"/>
</dbReference>
<dbReference type="AlphaFoldDB" id="A0A183DCR7"/>
<dbReference type="GO" id="GO:0005886">
    <property type="term" value="C:plasma membrane"/>
    <property type="evidence" value="ECO:0007669"/>
    <property type="project" value="TreeGrafter"/>
</dbReference>
<gene>
    <name evidence="2" type="ORF">GPUH_LOCUS6508</name>
</gene>
<dbReference type="Gene3D" id="2.60.40.10">
    <property type="entry name" value="Immunoglobulins"/>
    <property type="match status" value="1"/>
</dbReference>
<dbReference type="GO" id="GO:0017154">
    <property type="term" value="F:semaphorin receptor activity"/>
    <property type="evidence" value="ECO:0007669"/>
    <property type="project" value="InterPro"/>
</dbReference>
<evidence type="ECO:0000313" key="4">
    <source>
        <dbReference type="WBParaSite" id="GPUH_0000651701-mRNA-1"/>
    </source>
</evidence>
<keyword evidence="3" id="KW-1185">Reference proteome</keyword>
<feature type="domain" description="IPT/TIG" evidence="1">
    <location>
        <begin position="10"/>
        <end position="105"/>
    </location>
</feature>
<dbReference type="GO" id="GO:0030334">
    <property type="term" value="P:regulation of cell migration"/>
    <property type="evidence" value="ECO:0007669"/>
    <property type="project" value="TreeGrafter"/>
</dbReference>
<evidence type="ECO:0000259" key="1">
    <source>
        <dbReference type="SMART" id="SM00429"/>
    </source>
</evidence>
<dbReference type="PANTHER" id="PTHR22625">
    <property type="entry name" value="PLEXIN"/>
    <property type="match status" value="1"/>
</dbReference>
<dbReference type="Proteomes" id="UP000271098">
    <property type="component" value="Unassembled WGS sequence"/>
</dbReference>
<dbReference type="Pfam" id="PF01833">
    <property type="entry name" value="TIG"/>
    <property type="match status" value="1"/>
</dbReference>
<evidence type="ECO:0000313" key="3">
    <source>
        <dbReference type="Proteomes" id="UP000271098"/>
    </source>
</evidence>
<dbReference type="InterPro" id="IPR002909">
    <property type="entry name" value="IPT_dom"/>
</dbReference>
<reference evidence="4" key="1">
    <citation type="submission" date="2016-06" db="UniProtKB">
        <authorList>
            <consortium name="WormBaseParasite"/>
        </authorList>
    </citation>
    <scope>IDENTIFICATION</scope>
</reference>
<name>A0A183DCR7_9BILA</name>
<dbReference type="InterPro" id="IPR014756">
    <property type="entry name" value="Ig_E-set"/>
</dbReference>
<dbReference type="InterPro" id="IPR031148">
    <property type="entry name" value="Plexin"/>
</dbReference>
<reference evidence="2 3" key="2">
    <citation type="submission" date="2018-11" db="EMBL/GenBank/DDBJ databases">
        <authorList>
            <consortium name="Pathogen Informatics"/>
        </authorList>
    </citation>
    <scope>NUCLEOTIDE SEQUENCE [LARGE SCALE GENOMIC DNA]</scope>
</reference>
<dbReference type="SUPFAM" id="SSF81296">
    <property type="entry name" value="E set domains"/>
    <property type="match status" value="1"/>
</dbReference>
<dbReference type="WBParaSite" id="GPUH_0000651701-mRNA-1">
    <property type="protein sequence ID" value="GPUH_0000651701-mRNA-1"/>
    <property type="gene ID" value="GPUH_0000651701"/>
</dbReference>
<protein>
    <submittedName>
        <fullName evidence="4">IPT/TIG domain-containing protein</fullName>
    </submittedName>
</protein>
<dbReference type="OrthoDB" id="125363at2759"/>
<evidence type="ECO:0000313" key="2">
    <source>
        <dbReference type="EMBL" id="VDK54976.1"/>
    </source>
</evidence>
<dbReference type="SMART" id="SM00429">
    <property type="entry name" value="IPT"/>
    <property type="match status" value="1"/>
</dbReference>
<sequence>MCIKSQLCPYPVITDFSPKKGPIAGGTKLVIDGMNLGHSYKAVVNAVTAANVRCDVDESAYVTASRIVCRTRQSPLPVLARNPVIVKLRDEHRYTAISNDSYTYVDPVITNMEPSKGFLFCSFPPEISSQCGLEKSGRILKICAHKYQSNCCILLA</sequence>
<organism evidence="4">
    <name type="scientific">Gongylonema pulchrum</name>
    <dbReference type="NCBI Taxonomy" id="637853"/>
    <lineage>
        <taxon>Eukaryota</taxon>
        <taxon>Metazoa</taxon>
        <taxon>Ecdysozoa</taxon>
        <taxon>Nematoda</taxon>
        <taxon>Chromadorea</taxon>
        <taxon>Rhabditida</taxon>
        <taxon>Spirurina</taxon>
        <taxon>Spiruromorpha</taxon>
        <taxon>Spiruroidea</taxon>
        <taxon>Gongylonematidae</taxon>
        <taxon>Gongylonema</taxon>
    </lineage>
</organism>
<dbReference type="GO" id="GO:0002116">
    <property type="term" value="C:semaphorin receptor complex"/>
    <property type="evidence" value="ECO:0007669"/>
    <property type="project" value="TreeGrafter"/>
</dbReference>
<accession>A0A183DCR7</accession>